<dbReference type="Proteomes" id="UP000887576">
    <property type="component" value="Unplaced"/>
</dbReference>
<evidence type="ECO:0000313" key="2">
    <source>
        <dbReference type="WBParaSite" id="JU765_v2.g14180.t1"/>
    </source>
</evidence>
<accession>A0AC34Q9E6</accession>
<evidence type="ECO:0000313" key="1">
    <source>
        <dbReference type="Proteomes" id="UP000887576"/>
    </source>
</evidence>
<organism evidence="1 2">
    <name type="scientific">Panagrolaimus sp. JU765</name>
    <dbReference type="NCBI Taxonomy" id="591449"/>
    <lineage>
        <taxon>Eukaryota</taxon>
        <taxon>Metazoa</taxon>
        <taxon>Ecdysozoa</taxon>
        <taxon>Nematoda</taxon>
        <taxon>Chromadorea</taxon>
        <taxon>Rhabditida</taxon>
        <taxon>Tylenchina</taxon>
        <taxon>Panagrolaimomorpha</taxon>
        <taxon>Panagrolaimoidea</taxon>
        <taxon>Panagrolaimidae</taxon>
        <taxon>Panagrolaimus</taxon>
    </lineage>
</organism>
<sequence length="361" mass="40932">MNEENNQVTTSAEDSSMLPIKRQDVIPPKIYLLGVDITHLPSTPRFLALSAAVFFFYVGYGYMQELLFQLDGMQPFGWYLTFIQFACYSIFSYTEIKCTGEIIRKIPMKTYFQLAFYTVATMGLSNASVGYLNYPTQVIFKCCKLIPVLIGGIIIQGKRYGWLDLFAAAMMSFGLILFSLADSQVSPNFDPRGYIMISLALVADAIIGNVQEKSMKTYNATNNEVVLFSYSIGSCYIFALLLITGEFFDAFEFFWQHPKETYGYSLIFSILGFAGVNIVLTLVRTTGALTAVTVTTMRKAVTIIVSFIFFSKPFTVTYVWAGIIVLAAIYVNVYNKNRKKWNETIFSYFHRNKFEKPLLNL</sequence>
<proteinExistence type="predicted"/>
<name>A0AC34Q9E6_9BILA</name>
<reference evidence="2" key="1">
    <citation type="submission" date="2022-11" db="UniProtKB">
        <authorList>
            <consortium name="WormBaseParasite"/>
        </authorList>
    </citation>
    <scope>IDENTIFICATION</scope>
</reference>
<protein>
    <submittedName>
        <fullName evidence="2">Adenosine 3'-phospho 5'-phosphosulfate transporter 2</fullName>
    </submittedName>
</protein>
<dbReference type="WBParaSite" id="JU765_v2.g14180.t1">
    <property type="protein sequence ID" value="JU765_v2.g14180.t1"/>
    <property type="gene ID" value="JU765_v2.g14180"/>
</dbReference>